<gene>
    <name evidence="1" type="ORF">SDC9_47832</name>
</gene>
<name>A0A644WCW0_9ZZZZ</name>
<accession>A0A644WCW0</accession>
<dbReference type="EMBL" id="VSSQ01000807">
    <property type="protein sequence ID" value="MPM01592.1"/>
    <property type="molecule type" value="Genomic_DNA"/>
</dbReference>
<comment type="caution">
    <text evidence="1">The sequence shown here is derived from an EMBL/GenBank/DDBJ whole genome shotgun (WGS) entry which is preliminary data.</text>
</comment>
<organism evidence="1">
    <name type="scientific">bioreactor metagenome</name>
    <dbReference type="NCBI Taxonomy" id="1076179"/>
    <lineage>
        <taxon>unclassified sequences</taxon>
        <taxon>metagenomes</taxon>
        <taxon>ecological metagenomes</taxon>
    </lineage>
</organism>
<evidence type="ECO:0000313" key="1">
    <source>
        <dbReference type="EMBL" id="MPM01592.1"/>
    </source>
</evidence>
<protein>
    <submittedName>
        <fullName evidence="1">Uncharacterized protein</fullName>
    </submittedName>
</protein>
<dbReference type="AlphaFoldDB" id="A0A644WCW0"/>
<reference evidence="1" key="1">
    <citation type="submission" date="2019-08" db="EMBL/GenBank/DDBJ databases">
        <authorList>
            <person name="Kucharzyk K."/>
            <person name="Murdoch R.W."/>
            <person name="Higgins S."/>
            <person name="Loffler F."/>
        </authorList>
    </citation>
    <scope>NUCLEOTIDE SEQUENCE</scope>
</reference>
<sequence>MALYGEYNAIKPSSKLRLNFSNPYLVSSKLDLHRKRVDLFLSLQDIKHSIYCFEKNNGSKSK</sequence>
<proteinExistence type="predicted"/>